<proteinExistence type="predicted"/>
<dbReference type="EMBL" id="FCOX02000092">
    <property type="protein sequence ID" value="SAL05849.1"/>
    <property type="molecule type" value="Genomic_DNA"/>
</dbReference>
<dbReference type="AlphaFoldDB" id="A0A158EG38"/>
<comment type="caution">
    <text evidence="1">The sequence shown here is derived from an EMBL/GenBank/DDBJ whole genome shotgun (WGS) entry which is preliminary data.</text>
</comment>
<dbReference type="Gene3D" id="3.40.50.1010">
    <property type="entry name" value="5'-nuclease"/>
    <property type="match status" value="1"/>
</dbReference>
<gene>
    <name evidence="1" type="ORF">AWB78_07736</name>
</gene>
<evidence type="ECO:0000313" key="1">
    <source>
        <dbReference type="EMBL" id="SAL05849.1"/>
    </source>
</evidence>
<keyword evidence="2" id="KW-1185">Reference proteome</keyword>
<protein>
    <submittedName>
        <fullName evidence="1">Uncharacterized protein</fullName>
    </submittedName>
</protein>
<name>A0A158EG38_9BURK</name>
<sequence>MSLIATHARLQLTLVTENTNESRRIRGLAIENWLER</sequence>
<organism evidence="1 2">
    <name type="scientific">Caballeronia calidae</name>
    <dbReference type="NCBI Taxonomy" id="1777139"/>
    <lineage>
        <taxon>Bacteria</taxon>
        <taxon>Pseudomonadati</taxon>
        <taxon>Pseudomonadota</taxon>
        <taxon>Betaproteobacteria</taxon>
        <taxon>Burkholderiales</taxon>
        <taxon>Burkholderiaceae</taxon>
        <taxon>Caballeronia</taxon>
    </lineage>
</organism>
<reference evidence="1" key="1">
    <citation type="submission" date="2016-01" db="EMBL/GenBank/DDBJ databases">
        <authorList>
            <person name="Peeters C."/>
        </authorList>
    </citation>
    <scope>NUCLEOTIDE SEQUENCE</scope>
    <source>
        <strain evidence="1">LMG 29321</strain>
    </source>
</reference>
<accession>A0A158EG38</accession>
<dbReference type="Proteomes" id="UP000071859">
    <property type="component" value="Unassembled WGS sequence"/>
</dbReference>
<evidence type="ECO:0000313" key="2">
    <source>
        <dbReference type="Proteomes" id="UP000071859"/>
    </source>
</evidence>